<evidence type="ECO:0000256" key="1">
    <source>
        <dbReference type="ARBA" id="ARBA00022490"/>
    </source>
</evidence>
<dbReference type="EMBL" id="CAKMTQ010000056">
    <property type="protein sequence ID" value="CAH1539616.1"/>
    <property type="molecule type" value="Genomic_DNA"/>
</dbReference>
<gene>
    <name evidence="5" type="ORF">THF1D04_60046</name>
</gene>
<dbReference type="Pfam" id="PF03372">
    <property type="entry name" value="Exo_endo_phos"/>
    <property type="match status" value="1"/>
</dbReference>
<protein>
    <recommendedName>
        <fullName evidence="2">UPF0294 protein THF1D04_60046</fullName>
    </recommendedName>
</protein>
<dbReference type="Gene3D" id="3.60.10.10">
    <property type="entry name" value="Endonuclease/exonuclease/phosphatase"/>
    <property type="match status" value="1"/>
</dbReference>
<sequence>MAPFLLLVFLIPFYLHSGRPMYQRLAFALVFLIIAGFVSFQVIFTVPEQPQIVTQTGTNITQDIRCMEFNKPQAIDKNGELNVLVWNIYKQNRDNWQQALDAFSANKQLLLLQEASLTDEFKNWLVEGHWMSNQVSAFKALGSGAGVISIAQKEPIRACAYTSKEPWLRLPKSALYSKYQLSNGETLAVVNIHAINFTVGTEEYISQLSGLEMVLKEHKGPILFAGDFNSWSEDRVKAMKNALQKADLQEAKFSQDNRTQFITGLPLDHVFYRGLTLKNAKAPQSDASDHNPLLVSFTLNDQ</sequence>
<keyword evidence="3" id="KW-1133">Transmembrane helix</keyword>
<keyword evidence="1 2" id="KW-0963">Cytoplasm</keyword>
<dbReference type="HAMAP" id="MF_01119">
    <property type="entry name" value="UPF0294"/>
    <property type="match status" value="1"/>
</dbReference>
<evidence type="ECO:0000313" key="6">
    <source>
        <dbReference type="Proteomes" id="UP001295420"/>
    </source>
</evidence>
<dbReference type="GO" id="GO:0005737">
    <property type="term" value="C:cytoplasm"/>
    <property type="evidence" value="ECO:0007669"/>
    <property type="project" value="UniProtKB-SubCell"/>
</dbReference>
<organism evidence="5 6">
    <name type="scientific">Vibrio owensii</name>
    <dbReference type="NCBI Taxonomy" id="696485"/>
    <lineage>
        <taxon>Bacteria</taxon>
        <taxon>Pseudomonadati</taxon>
        <taxon>Pseudomonadota</taxon>
        <taxon>Gammaproteobacteria</taxon>
        <taxon>Vibrionales</taxon>
        <taxon>Vibrionaceae</taxon>
        <taxon>Vibrio</taxon>
    </lineage>
</organism>
<dbReference type="NCBIfam" id="NF003842">
    <property type="entry name" value="PRK05421.1-4"/>
    <property type="match status" value="1"/>
</dbReference>
<feature type="domain" description="Endonuclease/exonuclease/phosphatase" evidence="4">
    <location>
        <begin position="85"/>
        <end position="290"/>
    </location>
</feature>
<proteinExistence type="inferred from homology"/>
<dbReference type="InterPro" id="IPR022958">
    <property type="entry name" value="UPF0294"/>
</dbReference>
<keyword evidence="5" id="KW-0540">Nuclease</keyword>
<evidence type="ECO:0000313" key="5">
    <source>
        <dbReference type="EMBL" id="CAH1539616.1"/>
    </source>
</evidence>
<keyword evidence="3" id="KW-0812">Transmembrane</keyword>
<dbReference type="InterPro" id="IPR036691">
    <property type="entry name" value="Endo/exonu/phosph_ase_sf"/>
</dbReference>
<dbReference type="NCBIfam" id="NF003841">
    <property type="entry name" value="PRK05421.1-3"/>
    <property type="match status" value="1"/>
</dbReference>
<comment type="similarity">
    <text evidence="2">Belongs to the UPF0294 family.</text>
</comment>
<keyword evidence="5" id="KW-0378">Hydrolase</keyword>
<accession>A0AAU9QC89</accession>
<dbReference type="GO" id="GO:0004519">
    <property type="term" value="F:endonuclease activity"/>
    <property type="evidence" value="ECO:0007669"/>
    <property type="project" value="UniProtKB-KW"/>
</dbReference>
<comment type="caution">
    <text evidence="5">The sequence shown here is derived from an EMBL/GenBank/DDBJ whole genome shotgun (WGS) entry which is preliminary data.</text>
</comment>
<feature type="transmembrane region" description="Helical" evidence="3">
    <location>
        <begin position="25"/>
        <end position="46"/>
    </location>
</feature>
<dbReference type="NCBIfam" id="NF003840">
    <property type="entry name" value="PRK05421.1-2"/>
    <property type="match status" value="1"/>
</dbReference>
<dbReference type="InterPro" id="IPR005135">
    <property type="entry name" value="Endo/exonuclease/phosphatase"/>
</dbReference>
<evidence type="ECO:0000256" key="2">
    <source>
        <dbReference type="HAMAP-Rule" id="MF_01119"/>
    </source>
</evidence>
<comment type="subcellular location">
    <subcellularLocation>
        <location evidence="2">Cytoplasm</location>
    </subcellularLocation>
</comment>
<keyword evidence="3" id="KW-0472">Membrane</keyword>
<evidence type="ECO:0000259" key="4">
    <source>
        <dbReference type="Pfam" id="PF03372"/>
    </source>
</evidence>
<reference evidence="5" key="1">
    <citation type="submission" date="2022-01" db="EMBL/GenBank/DDBJ databases">
        <authorList>
            <person name="Lagorce A."/>
        </authorList>
    </citation>
    <scope>NUCLEOTIDE SEQUENCE</scope>
    <source>
        <strain evidence="5">Th15_F1_D04</strain>
    </source>
</reference>
<name>A0AAU9QC89_9VIBR</name>
<evidence type="ECO:0000256" key="3">
    <source>
        <dbReference type="SAM" id="Phobius"/>
    </source>
</evidence>
<dbReference type="Proteomes" id="UP001295420">
    <property type="component" value="Unassembled WGS sequence"/>
</dbReference>
<dbReference type="AlphaFoldDB" id="A0AAU9QC89"/>
<keyword evidence="5" id="KW-0255">Endonuclease</keyword>
<dbReference type="SUPFAM" id="SSF56219">
    <property type="entry name" value="DNase I-like"/>
    <property type="match status" value="1"/>
</dbReference>